<accession>A0A450U4Q7</accession>
<reference evidence="1" key="1">
    <citation type="submission" date="2019-02" db="EMBL/GenBank/DDBJ databases">
        <authorList>
            <person name="Gruber-Vodicka R. H."/>
            <person name="Seah K. B. B."/>
        </authorList>
    </citation>
    <scope>NUCLEOTIDE SEQUENCE</scope>
    <source>
        <strain evidence="1">BECK_BZ131</strain>
    </source>
</reference>
<protein>
    <submittedName>
        <fullName evidence="1">Uncharacterized protein</fullName>
    </submittedName>
</protein>
<evidence type="ECO:0000313" key="1">
    <source>
        <dbReference type="EMBL" id="VFJ79246.1"/>
    </source>
</evidence>
<name>A0A450U4Q7_9GAMM</name>
<proteinExistence type="predicted"/>
<sequence>MPEKGNTEQKINGYFLNDCGGGICVPMPRLDTTLLREFLAKAPQYQLGEDQRRRLDALPTVLQELNRIFMEKDKY</sequence>
<organism evidence="1">
    <name type="scientific">Candidatus Kentrum sp. FW</name>
    <dbReference type="NCBI Taxonomy" id="2126338"/>
    <lineage>
        <taxon>Bacteria</taxon>
        <taxon>Pseudomonadati</taxon>
        <taxon>Pseudomonadota</taxon>
        <taxon>Gammaproteobacteria</taxon>
        <taxon>Candidatus Kentrum</taxon>
    </lineage>
</organism>
<dbReference type="AlphaFoldDB" id="A0A450U4Q7"/>
<dbReference type="EMBL" id="CAADFE010000225">
    <property type="protein sequence ID" value="VFJ79246.1"/>
    <property type="molecule type" value="Genomic_DNA"/>
</dbReference>
<gene>
    <name evidence="1" type="ORF">BECKFW1821C_GA0114237_12251</name>
</gene>